<name>A0AAX6NF50_PRIAR</name>
<dbReference type="GO" id="GO:0046983">
    <property type="term" value="F:protein dimerization activity"/>
    <property type="evidence" value="ECO:0007669"/>
    <property type="project" value="InterPro"/>
</dbReference>
<dbReference type="GO" id="GO:0043937">
    <property type="term" value="P:regulation of sporulation"/>
    <property type="evidence" value="ECO:0007669"/>
    <property type="project" value="InterPro"/>
</dbReference>
<dbReference type="InterPro" id="IPR018540">
    <property type="entry name" value="Spo0E-like"/>
</dbReference>
<dbReference type="InterPro" id="IPR036638">
    <property type="entry name" value="HLH_DNA-bd_sf"/>
</dbReference>
<dbReference type="RefSeq" id="WP_316911327.1">
    <property type="nucleotide sequence ID" value="NZ_JAPTGD010000002.1"/>
</dbReference>
<reference evidence="1" key="2">
    <citation type="submission" date="2022-12" db="EMBL/GenBank/DDBJ databases">
        <authorList>
            <person name="Dechsakulwatana C."/>
            <person name="Rungsihiranrut A."/>
            <person name="Muangchinda C."/>
            <person name="Ningthoujam R."/>
            <person name="Klankeo P."/>
            <person name="Pinyakong O."/>
        </authorList>
    </citation>
    <scope>NUCLEOTIDE SEQUENCE</scope>
    <source>
        <strain evidence="1">TL01-2</strain>
    </source>
</reference>
<dbReference type="InterPro" id="IPR037208">
    <property type="entry name" value="Spo0E-like_sf"/>
</dbReference>
<gene>
    <name evidence="1" type="ORF">O0Q50_23300</name>
</gene>
<dbReference type="SUPFAM" id="SSF140500">
    <property type="entry name" value="BAS1536-like"/>
    <property type="match status" value="1"/>
</dbReference>
<dbReference type="AlphaFoldDB" id="A0AAX6NF50"/>
<comment type="caution">
    <text evidence="1">The sequence shown here is derived from an EMBL/GenBank/DDBJ whole genome shotgun (WGS) entry which is preliminary data.</text>
</comment>
<organism evidence="1 2">
    <name type="scientific">Priestia aryabhattai</name>
    <name type="common">Bacillus aryabhattai</name>
    <dbReference type="NCBI Taxonomy" id="412384"/>
    <lineage>
        <taxon>Bacteria</taxon>
        <taxon>Bacillati</taxon>
        <taxon>Bacillota</taxon>
        <taxon>Bacilli</taxon>
        <taxon>Bacillales</taxon>
        <taxon>Bacillaceae</taxon>
        <taxon>Priestia</taxon>
    </lineage>
</organism>
<dbReference type="EMBL" id="JAPTGD010000002">
    <property type="protein sequence ID" value="MDU9694114.1"/>
    <property type="molecule type" value="Genomic_DNA"/>
</dbReference>
<protein>
    <submittedName>
        <fullName evidence="1">Aspartyl-phosphate phosphatase Spo0E family protein</fullName>
    </submittedName>
</protein>
<dbReference type="Proteomes" id="UP001269400">
    <property type="component" value="Unassembled WGS sequence"/>
</dbReference>
<accession>A0AAX6NF50</accession>
<evidence type="ECO:0000313" key="1">
    <source>
        <dbReference type="EMBL" id="MDU9694114.1"/>
    </source>
</evidence>
<dbReference type="Pfam" id="PF09388">
    <property type="entry name" value="SpoOE-like"/>
    <property type="match status" value="1"/>
</dbReference>
<evidence type="ECO:0000313" key="2">
    <source>
        <dbReference type="Proteomes" id="UP001269400"/>
    </source>
</evidence>
<dbReference type="Gene3D" id="4.10.280.10">
    <property type="entry name" value="Helix-loop-helix DNA-binding domain"/>
    <property type="match status" value="1"/>
</dbReference>
<proteinExistence type="predicted"/>
<reference evidence="1" key="1">
    <citation type="journal article" date="2022" name="J Environ Chem Eng">
        <title>Biodegradation of petroleum oil using a constructed nonpathogenic and heavy metal-tolerant bacterial consortium isolated from marine sponges.</title>
        <authorList>
            <person name="Dechsakulwatana C."/>
            <person name="Rungsihiranrut A."/>
            <person name="Muangchinda C."/>
            <person name="Ningthoujam R."/>
            <person name="Klankeo P."/>
            <person name="Pinyakong O."/>
        </authorList>
    </citation>
    <scope>NUCLEOTIDE SEQUENCE</scope>
    <source>
        <strain evidence="1">TL01-2</strain>
    </source>
</reference>
<sequence>MSVKENIYVNCLPLKEKIEHFRNLMIRTGMEEGFSNPKTIELSQNLDNLLIEYFIVKKKS</sequence>